<reference evidence="3 4" key="1">
    <citation type="journal article" date="2012" name="BMC Genomics">
        <title>Genome analysis of a simultaneously predatory and prey-independent, novel Bdellovibrio bacteriovorus from the River Tiber, supports in silico predictions of both ancient and recent lateral gene transfer from diverse bacteria.</title>
        <authorList>
            <person name="Hobley L."/>
            <person name="Lerner T.R."/>
            <person name="Williams L.E."/>
            <person name="Lambert C."/>
            <person name="Till R."/>
            <person name="Milner D.S."/>
            <person name="Basford S.M."/>
            <person name="Capeness M.J."/>
            <person name="Fenton A.K."/>
            <person name="Atterbury R.J."/>
            <person name="Harris M.A."/>
            <person name="Sockett R.E."/>
        </authorList>
    </citation>
    <scope>NUCLEOTIDE SEQUENCE [LARGE SCALE GENOMIC DNA]</scope>
    <source>
        <strain evidence="3 4">Tiberius</strain>
    </source>
</reference>
<keyword evidence="1" id="KW-1133">Transmembrane helix</keyword>
<feature type="domain" description="Putative Flp pilus-assembly TadG-like N-terminal" evidence="2">
    <location>
        <begin position="17"/>
        <end position="63"/>
    </location>
</feature>
<dbReference type="OrthoDB" id="5287234at2"/>
<dbReference type="InterPro" id="IPR028087">
    <property type="entry name" value="Tad_N"/>
</dbReference>
<accession>K7YQN2</accession>
<dbReference type="AlphaFoldDB" id="K7YQN2"/>
<sequence>MLNSRSTFIQNLNNKRGQIALFVALIFQILFLFFAMVINVGLLVHHKINLQNSVDLAAYYGAMRQAEGMNVIAHTNYQIRQSWKLLAWRYRMLGTAGDFEEHPFDKIGGGRLRNSDDDSINPAAQNFYDSPSFCITYIPFKPMPDGENTCKALSSHTGISVFKIPPVLIDLPSVSGRTRSLALNLRASLIERCKDFGSFNYLMLGGFVVAFNIDQGNRALLMSYLSKAMAPSSPDADFFDIDGKSVKLGMENTLKNNLTAANNTSDLKMSIYNSLGHSACNGSQGAKGEPARWLKQIKTYPGFSYIDTICTTSSITPKPKMLSNVESDLPNATVADGRFRTEVDELKNYIGIREPISDIYNYSIGVEKNPWCMAYVGVSASARPKIPFSPFGSLEIKARAFYKPFGGRIGPWYYNKYPSGSASYNGSQGGPNDKTDPNLPPRLMDQAHVGLPGDPTRIANYSRYVGDKVGLKSRRVLYQYGRAIYKLDPNWVVGSDGNVEPGNAPVNYGDTAPNFEHWKHLPFNFYQRGGNQDLLAWDHTNDQPSRMRMLELSAILPDPFDLTYYSIEPDFYHNYYTRLRDGFLKLVGSGYYAENKEFLGDIGTHKGSNKEGINWDKFSVIDQYKAVAGNTFMRQFLDIAGKLTYISTKWQDVLTSWAPVSLVDYSLDPAKFGKCTITPRGADSGEPEVPNPGNCVSGGTTGYSVKMVSSDYLRRTDLELGGVGVRGALLNPPPEDSEF</sequence>
<dbReference type="STRING" id="1069642.Bdt_0138"/>
<name>K7YQN2_BDEBC</name>
<dbReference type="RefSeq" id="WP_015089336.1">
    <property type="nucleotide sequence ID" value="NC_019567.1"/>
</dbReference>
<dbReference type="EMBL" id="CP002930">
    <property type="protein sequence ID" value="AFX99847.1"/>
    <property type="molecule type" value="Genomic_DNA"/>
</dbReference>
<organism evidence="3 4">
    <name type="scientific">Bdellovibrio bacteriovorus str. Tiberius</name>
    <dbReference type="NCBI Taxonomy" id="1069642"/>
    <lineage>
        <taxon>Bacteria</taxon>
        <taxon>Pseudomonadati</taxon>
        <taxon>Bdellovibrionota</taxon>
        <taxon>Bdellovibrionia</taxon>
        <taxon>Bdellovibrionales</taxon>
        <taxon>Pseudobdellovibrionaceae</taxon>
        <taxon>Bdellovibrio</taxon>
    </lineage>
</organism>
<feature type="transmembrane region" description="Helical" evidence="1">
    <location>
        <begin position="21"/>
        <end position="44"/>
    </location>
</feature>
<evidence type="ECO:0000256" key="1">
    <source>
        <dbReference type="SAM" id="Phobius"/>
    </source>
</evidence>
<dbReference type="Pfam" id="PF13400">
    <property type="entry name" value="Tad"/>
    <property type="match status" value="1"/>
</dbReference>
<evidence type="ECO:0000313" key="4">
    <source>
        <dbReference type="Proteomes" id="UP000010074"/>
    </source>
</evidence>
<evidence type="ECO:0000259" key="2">
    <source>
        <dbReference type="Pfam" id="PF13400"/>
    </source>
</evidence>
<gene>
    <name evidence="3" type="ORF">Bdt_0138</name>
</gene>
<evidence type="ECO:0000313" key="3">
    <source>
        <dbReference type="EMBL" id="AFX99847.1"/>
    </source>
</evidence>
<dbReference type="Proteomes" id="UP000010074">
    <property type="component" value="Chromosome"/>
</dbReference>
<keyword evidence="1" id="KW-0812">Transmembrane</keyword>
<dbReference type="HOGENOM" id="CLU_349405_0_0_7"/>
<keyword evidence="1" id="KW-0472">Membrane</keyword>
<proteinExistence type="predicted"/>
<protein>
    <recommendedName>
        <fullName evidence="2">Putative Flp pilus-assembly TadG-like N-terminal domain-containing protein</fullName>
    </recommendedName>
</protein>
<dbReference type="PATRIC" id="fig|1069642.3.peg.134"/>
<dbReference type="KEGG" id="bbat:Bdt_0138"/>